<dbReference type="EMBL" id="BAAASG010000007">
    <property type="protein sequence ID" value="GAA2487518.1"/>
    <property type="molecule type" value="Genomic_DNA"/>
</dbReference>
<comment type="caution">
    <text evidence="2">The sequence shown here is derived from an EMBL/GenBank/DDBJ whole genome shotgun (WGS) entry which is preliminary data.</text>
</comment>
<feature type="compositionally biased region" description="Basic and acidic residues" evidence="1">
    <location>
        <begin position="175"/>
        <end position="192"/>
    </location>
</feature>
<feature type="compositionally biased region" description="Basic and acidic residues" evidence="1">
    <location>
        <begin position="285"/>
        <end position="300"/>
    </location>
</feature>
<keyword evidence="3" id="KW-1185">Reference proteome</keyword>
<protein>
    <recommendedName>
        <fullName evidence="4">Transposase</fullName>
    </recommendedName>
</protein>
<dbReference type="RefSeq" id="WP_344400459.1">
    <property type="nucleotide sequence ID" value="NZ_BAAASG010000007.1"/>
</dbReference>
<name>A0ABP5YZY0_STRLO</name>
<evidence type="ECO:0000313" key="2">
    <source>
        <dbReference type="EMBL" id="GAA2487518.1"/>
    </source>
</evidence>
<dbReference type="Gene3D" id="1.20.5.170">
    <property type="match status" value="1"/>
</dbReference>
<dbReference type="Proteomes" id="UP001501777">
    <property type="component" value="Unassembled WGS sequence"/>
</dbReference>
<reference evidence="3" key="1">
    <citation type="journal article" date="2019" name="Int. J. Syst. Evol. Microbiol.">
        <title>The Global Catalogue of Microorganisms (GCM) 10K type strain sequencing project: providing services to taxonomists for standard genome sequencing and annotation.</title>
        <authorList>
            <consortium name="The Broad Institute Genomics Platform"/>
            <consortium name="The Broad Institute Genome Sequencing Center for Infectious Disease"/>
            <person name="Wu L."/>
            <person name="Ma J."/>
        </authorList>
    </citation>
    <scope>NUCLEOTIDE SEQUENCE [LARGE SCALE GENOMIC DNA]</scope>
    <source>
        <strain evidence="3">JCM 4395</strain>
    </source>
</reference>
<feature type="compositionally biased region" description="Basic and acidic residues" evidence="1">
    <location>
        <begin position="226"/>
        <end position="275"/>
    </location>
</feature>
<accession>A0ABP5YZY0</accession>
<evidence type="ECO:0000313" key="3">
    <source>
        <dbReference type="Proteomes" id="UP001501777"/>
    </source>
</evidence>
<organism evidence="2 3">
    <name type="scientific">Streptomyces longisporus</name>
    <dbReference type="NCBI Taxonomy" id="1948"/>
    <lineage>
        <taxon>Bacteria</taxon>
        <taxon>Bacillati</taxon>
        <taxon>Actinomycetota</taxon>
        <taxon>Actinomycetes</taxon>
        <taxon>Kitasatosporales</taxon>
        <taxon>Streptomycetaceae</taxon>
        <taxon>Streptomyces</taxon>
    </lineage>
</organism>
<proteinExistence type="predicted"/>
<feature type="compositionally biased region" description="Low complexity" evidence="1">
    <location>
        <begin position="211"/>
        <end position="225"/>
    </location>
</feature>
<feature type="compositionally biased region" description="Basic and acidic residues" evidence="1">
    <location>
        <begin position="199"/>
        <end position="210"/>
    </location>
</feature>
<gene>
    <name evidence="2" type="ORF">GCM10010276_27460</name>
</gene>
<feature type="region of interest" description="Disordered" evidence="1">
    <location>
        <begin position="158"/>
        <end position="300"/>
    </location>
</feature>
<evidence type="ECO:0000256" key="1">
    <source>
        <dbReference type="SAM" id="MobiDB-lite"/>
    </source>
</evidence>
<sequence length="300" mass="33134">MDLETVAGELYALKPEDFTAARDARAAEARKAGDRTLAGKISKLRRPSLSAWASNLLVREQPEETDALLRLGEGLRQAHRDLDGAQLRELSRQQHALINALSRQARQLASQAGHPVGESVQREVETILHAVLADPDAAREWAGGRLVKAFDQVAGFPAAADGARPRPRAPAPARPARDRSRAGEEQRRRLEQARQQAEGAERDLAARRQEAAAADRQAQDTQARAGELEQRLAELADEIKRLESEHHQAESAARKAREQARATDRQVREARRRAESAAAQVKRLSGPERGAHAHRTRSER</sequence>
<evidence type="ECO:0008006" key="4">
    <source>
        <dbReference type="Google" id="ProtNLM"/>
    </source>
</evidence>